<dbReference type="SMART" id="SM00418">
    <property type="entry name" value="HTH_ARSR"/>
    <property type="match status" value="1"/>
</dbReference>
<dbReference type="AlphaFoldDB" id="A0A7Y6IVK8"/>
<dbReference type="RefSeq" id="WP_175604360.1">
    <property type="nucleotide sequence ID" value="NZ_JABWGO010000010.1"/>
</dbReference>
<feature type="domain" description="HTH arsR-type" evidence="4">
    <location>
        <begin position="254"/>
        <end position="329"/>
    </location>
</feature>
<evidence type="ECO:0000256" key="2">
    <source>
        <dbReference type="ARBA" id="ARBA00023125"/>
    </source>
</evidence>
<dbReference type="Proteomes" id="UP000546126">
    <property type="component" value="Unassembled WGS sequence"/>
</dbReference>
<dbReference type="InterPro" id="IPR036388">
    <property type="entry name" value="WH-like_DNA-bd_sf"/>
</dbReference>
<evidence type="ECO:0000256" key="3">
    <source>
        <dbReference type="ARBA" id="ARBA00023163"/>
    </source>
</evidence>
<dbReference type="InterPro" id="IPR036390">
    <property type="entry name" value="WH_DNA-bd_sf"/>
</dbReference>
<dbReference type="GO" id="GO:0003700">
    <property type="term" value="F:DNA-binding transcription factor activity"/>
    <property type="evidence" value="ECO:0007669"/>
    <property type="project" value="InterPro"/>
</dbReference>
<keyword evidence="3" id="KW-0804">Transcription</keyword>
<dbReference type="InterPro" id="IPR011991">
    <property type="entry name" value="ArsR-like_HTH"/>
</dbReference>
<evidence type="ECO:0000256" key="1">
    <source>
        <dbReference type="ARBA" id="ARBA00023015"/>
    </source>
</evidence>
<evidence type="ECO:0000313" key="5">
    <source>
        <dbReference type="EMBL" id="NUW44878.1"/>
    </source>
</evidence>
<dbReference type="GO" id="GO:0003677">
    <property type="term" value="F:DNA binding"/>
    <property type="evidence" value="ECO:0007669"/>
    <property type="project" value="UniProtKB-KW"/>
</dbReference>
<accession>A0A7Y6IVK8</accession>
<reference evidence="5 6" key="1">
    <citation type="submission" date="2020-06" db="EMBL/GenBank/DDBJ databases">
        <authorList>
            <person name="Chanama M."/>
        </authorList>
    </citation>
    <scope>NUCLEOTIDE SEQUENCE [LARGE SCALE GENOMIC DNA]</scope>
    <source>
        <strain evidence="5 6">TBRC6557</strain>
    </source>
</reference>
<protein>
    <submittedName>
        <fullName evidence="5">Winged helix-turn-helix transcriptional regulator</fullName>
    </submittedName>
</protein>
<dbReference type="PANTHER" id="PTHR43132:SF6">
    <property type="entry name" value="HTH-TYPE TRANSCRIPTIONAL REPRESSOR CZRA"/>
    <property type="match status" value="1"/>
</dbReference>
<dbReference type="EMBL" id="JABWGO010000010">
    <property type="protein sequence ID" value="NUW44878.1"/>
    <property type="molecule type" value="Genomic_DNA"/>
</dbReference>
<evidence type="ECO:0000313" key="6">
    <source>
        <dbReference type="Proteomes" id="UP000546126"/>
    </source>
</evidence>
<dbReference type="SUPFAM" id="SSF46785">
    <property type="entry name" value="Winged helix' DNA-binding domain"/>
    <property type="match status" value="1"/>
</dbReference>
<comment type="caution">
    <text evidence="5">The sequence shown here is derived from an EMBL/GenBank/DDBJ whole genome shotgun (WGS) entry which is preliminary data.</text>
</comment>
<proteinExistence type="predicted"/>
<name>A0A7Y6IVK8_9ACTN</name>
<keyword evidence="1" id="KW-0805">Transcription regulation</keyword>
<dbReference type="CDD" id="cd00090">
    <property type="entry name" value="HTH_ARSR"/>
    <property type="match status" value="1"/>
</dbReference>
<keyword evidence="2" id="KW-0238">DNA-binding</keyword>
<dbReference type="InterPro" id="IPR051011">
    <property type="entry name" value="Metal_resp_trans_reg"/>
</dbReference>
<gene>
    <name evidence="5" type="ORF">HT134_32835</name>
</gene>
<dbReference type="PANTHER" id="PTHR43132">
    <property type="entry name" value="ARSENICAL RESISTANCE OPERON REPRESSOR ARSR-RELATED"/>
    <property type="match status" value="1"/>
</dbReference>
<organism evidence="5 6">
    <name type="scientific">Nonomuraea rhodomycinica</name>
    <dbReference type="NCBI Taxonomy" id="1712872"/>
    <lineage>
        <taxon>Bacteria</taxon>
        <taxon>Bacillati</taxon>
        <taxon>Actinomycetota</taxon>
        <taxon>Actinomycetes</taxon>
        <taxon>Streptosporangiales</taxon>
        <taxon>Streptosporangiaceae</taxon>
        <taxon>Nonomuraea</taxon>
    </lineage>
</organism>
<keyword evidence="6" id="KW-1185">Reference proteome</keyword>
<dbReference type="InterPro" id="IPR045981">
    <property type="entry name" value="DUF5937"/>
</dbReference>
<evidence type="ECO:0000259" key="4">
    <source>
        <dbReference type="SMART" id="SM00418"/>
    </source>
</evidence>
<dbReference type="Gene3D" id="1.10.10.10">
    <property type="entry name" value="Winged helix-like DNA-binding domain superfamily/Winged helix DNA-binding domain"/>
    <property type="match status" value="1"/>
</dbReference>
<dbReference type="Pfam" id="PF19361">
    <property type="entry name" value="DUF5937"/>
    <property type="match status" value="1"/>
</dbReference>
<sequence length="329" mass="35658">MRTRLAFSVNDLAETRFAVSPMWEVVTSVRALAAAVVPRPHRAWADQVRPRLAAAGLDRGWLADMIPPVGHLPDFLNPAPATRSPGLADELAAIAATDPEQVRLDLDHLAGERDGALSPRLRNLHRSPHAWLPRVVAEIETYWALAIAPYWARIRAALEADLFHRGRQVAEQGTAQALDELHHTVRWAGGSLHLEERHCAITRIDTGAGLLLVPSVFAWPRVLTRSVASEPPQLAYPARGIGTLWERRTHAHLDALAAVIGRSRALILAELDTPASTTELAQRSGLSAAGVSQHLTALRAAGLTSTHRAGRSVLYARTGLADAMLTAQT</sequence>
<dbReference type="InterPro" id="IPR001845">
    <property type="entry name" value="HTH_ArsR_DNA-bd_dom"/>
</dbReference>